<dbReference type="GO" id="GO:0042575">
    <property type="term" value="C:DNA polymerase complex"/>
    <property type="evidence" value="ECO:0007669"/>
    <property type="project" value="UniProtKB-ARBA"/>
</dbReference>
<evidence type="ECO:0000313" key="3">
    <source>
        <dbReference type="Proteomes" id="UP000515160"/>
    </source>
</evidence>
<dbReference type="Proteomes" id="UP000515160">
    <property type="component" value="Chromosome X"/>
</dbReference>
<name>A0A9C6SNN0_DROAB</name>
<dbReference type="OrthoDB" id="7864873at2759"/>
<evidence type="ECO:0000256" key="1">
    <source>
        <dbReference type="SAM" id="Phobius"/>
    </source>
</evidence>
<dbReference type="GO" id="GO:0015074">
    <property type="term" value="P:DNA integration"/>
    <property type="evidence" value="ECO:0007669"/>
    <property type="project" value="InterPro"/>
</dbReference>
<evidence type="ECO:0000259" key="2">
    <source>
        <dbReference type="PROSITE" id="PS50994"/>
    </source>
</evidence>
<protein>
    <submittedName>
        <fullName evidence="4">Uncharacterized protein LOC127565319</fullName>
    </submittedName>
</protein>
<dbReference type="GeneID" id="127565319"/>
<dbReference type="Pfam" id="PF17921">
    <property type="entry name" value="Integrase_H2C2"/>
    <property type="match status" value="1"/>
</dbReference>
<organism evidence="3 4">
    <name type="scientific">Drosophila albomicans</name>
    <name type="common">Fruit fly</name>
    <dbReference type="NCBI Taxonomy" id="7291"/>
    <lineage>
        <taxon>Eukaryota</taxon>
        <taxon>Metazoa</taxon>
        <taxon>Ecdysozoa</taxon>
        <taxon>Arthropoda</taxon>
        <taxon>Hexapoda</taxon>
        <taxon>Insecta</taxon>
        <taxon>Pterygota</taxon>
        <taxon>Neoptera</taxon>
        <taxon>Endopterygota</taxon>
        <taxon>Diptera</taxon>
        <taxon>Brachycera</taxon>
        <taxon>Muscomorpha</taxon>
        <taxon>Ephydroidea</taxon>
        <taxon>Drosophilidae</taxon>
        <taxon>Drosophila</taxon>
    </lineage>
</organism>
<evidence type="ECO:0000313" key="4">
    <source>
        <dbReference type="RefSeq" id="XP_051859265.1"/>
    </source>
</evidence>
<reference evidence="4" key="1">
    <citation type="submission" date="2025-08" db="UniProtKB">
        <authorList>
            <consortium name="RefSeq"/>
        </authorList>
    </citation>
    <scope>IDENTIFICATION</scope>
    <source>
        <strain evidence="4">15112-1751.03</strain>
        <tissue evidence="4">Whole Adult</tissue>
    </source>
</reference>
<dbReference type="SUPFAM" id="SSF56672">
    <property type="entry name" value="DNA/RNA polymerases"/>
    <property type="match status" value="1"/>
</dbReference>
<dbReference type="GO" id="GO:0071897">
    <property type="term" value="P:DNA biosynthetic process"/>
    <property type="evidence" value="ECO:0007669"/>
    <property type="project" value="UniProtKB-ARBA"/>
</dbReference>
<feature type="transmembrane region" description="Helical" evidence="1">
    <location>
        <begin position="1337"/>
        <end position="1355"/>
    </location>
</feature>
<dbReference type="Pfam" id="PF18701">
    <property type="entry name" value="DUF5641"/>
    <property type="match status" value="1"/>
</dbReference>
<dbReference type="Gene3D" id="3.30.420.10">
    <property type="entry name" value="Ribonuclease H-like superfamily/Ribonuclease H"/>
    <property type="match status" value="1"/>
</dbReference>
<dbReference type="PROSITE" id="PS50994">
    <property type="entry name" value="INTEGRASE"/>
    <property type="match status" value="1"/>
</dbReference>
<dbReference type="InterPro" id="IPR041588">
    <property type="entry name" value="Integrase_H2C2"/>
</dbReference>
<dbReference type="RefSeq" id="XP_051859265.1">
    <property type="nucleotide sequence ID" value="XM_052003305.1"/>
</dbReference>
<dbReference type="InterPro" id="IPR008042">
    <property type="entry name" value="Retrotrans_Pao"/>
</dbReference>
<dbReference type="InterPro" id="IPR001584">
    <property type="entry name" value="Integrase_cat-core"/>
</dbReference>
<dbReference type="SUPFAM" id="SSF53098">
    <property type="entry name" value="Ribonuclease H-like"/>
    <property type="match status" value="1"/>
</dbReference>
<feature type="domain" description="Integrase catalytic" evidence="2">
    <location>
        <begin position="945"/>
        <end position="1138"/>
    </location>
</feature>
<accession>A0A9C6SNN0</accession>
<dbReference type="InterPro" id="IPR036397">
    <property type="entry name" value="RNaseH_sf"/>
</dbReference>
<dbReference type="GO" id="GO:0003676">
    <property type="term" value="F:nucleic acid binding"/>
    <property type="evidence" value="ECO:0007669"/>
    <property type="project" value="InterPro"/>
</dbReference>
<dbReference type="PANTHER" id="PTHR47331">
    <property type="entry name" value="PHD-TYPE DOMAIN-CONTAINING PROTEIN"/>
    <property type="match status" value="1"/>
</dbReference>
<proteinExistence type="predicted"/>
<keyword evidence="1" id="KW-0472">Membrane</keyword>
<keyword evidence="1" id="KW-0812">Transmembrane</keyword>
<dbReference type="InterPro" id="IPR043502">
    <property type="entry name" value="DNA/RNA_pol_sf"/>
</dbReference>
<gene>
    <name evidence="4" type="primary">LOC127565319</name>
</gene>
<keyword evidence="3" id="KW-1185">Reference proteome</keyword>
<dbReference type="Pfam" id="PF05380">
    <property type="entry name" value="Peptidase_A17"/>
    <property type="match status" value="1"/>
</dbReference>
<sequence length="1393" mass="160565">MASSNISALLDRQLITGEEIQNVIRNYKKDSPERKLQHDYFQKRIEKLVKLWETFSKENLNIKSKTEGAKIEHNYFKNDYFNQIRDLVVSYKGEFNNQLSTIQMDTGSVTSSEKESELEPMICEQRVLLDSLERIMNKMTNETHQPGQSIDIARWKLPKHIELADPNFDKAGKIDLLLGAEHYYDIMQDKHLSLALTEEDKVDQQITKFWELDSFSTDTPCLSPLEKQCEMHFLQNIQTAIDKKPIVSLPFMDNASALGESRDLATRRFLSLEKRLLRDPQTKASYVDFMKEYEALGHMKEMHTNEITKARYFIPHHCVLKPESATTKLRVVFDASAVTSSGKSLNDLLHKGPKVQNSIFSILLRFRTHKYVFTADIEKMYRQIWIKPEDQYFQTIVWRNDPSEDLRYYRLKTKLYRGNNNKLLQKSGFKLRKWCTNNYQVLQGVPREDITSNVQLEETSYEDYTIKTLGITWTPTTDHLCGKTEIATKANISRRDVVSEIFRIFDPLGLFSPVVMKAKIFMQHLTKEGYGYKDDLPAHLQEEWKRYREELKVLNTIKVPRHVYSGKTPVTAEIHTFVDASEKAYGAAVYIRATYKDKRRTIQLLCAKSHLAPINTITLPRLELKAAVLGAQLTSKIKEDLAMKNASTYYWSDSRIVLSWINCSSSIRDKFVATRVATIHELSIPKQWRHVASEHNAADVLSRGMTASKFAEHAMWFYGPMFLHGSSSTWPAPFIATNEELIIMNPPKVSQPSVMTITKEEDIIYTIQHNNSFNKLLRVIAYMMRFRRKKKYISHTIEFEEIMEARKIVFRNIQNIDFKDDIKHLKRQRETLKGSSINSLSPFLDQNGILRVGGRLEAANISFDSKHPILLPYNDPVVKMILVQIHKDNMHCGPQALLTTSRQQFWILKGKTMARSTVKACVKCTKAKPKLMEQIMGNLPPLRVTQARPFFNSGVDYCGPFKIHYKVRGKKPSTAYIAIFCCFATKAVHLELVSDLTTEAFLAALRRFIARRGKCQVLHCDNATNFVGAKNKLQELQEAIFSDNAKTQILQECNNKGVQFKFIPPRAPHFGGLWEAAVKSAKHLLLKNVTTADLTYEELETVIVEIEAILNSRPLTPLSDDPNDVTALTPGHFLIGEPLTAQADCEPSQQPKTLGNRWQAVSKLKHAFWKQWSQEYLQQLQQRQKWRRSSANIKEGTLVIIKEDNVPVLQWPMGRIVRVFYGKDNFARVVEVKTTKGIFKHIWLRNTGLLTAKAGCTIRNSLITVISQTGIETSTFTSYARFGEIDVNNTTIKRQNITSRKTNKFGYTELLDLQRDLVPNRRLRLPHRLETIKHHHIAMYIGLTFIIIILTIHWVRKWYNRDKRPQQVQIPAVAMRKTDTTSSPPFTINIDDG</sequence>
<dbReference type="InterPro" id="IPR040676">
    <property type="entry name" value="DUF5641"/>
</dbReference>
<keyword evidence="1" id="KW-1133">Transmembrane helix</keyword>
<dbReference type="InterPro" id="IPR012337">
    <property type="entry name" value="RNaseH-like_sf"/>
</dbReference>